<evidence type="ECO:0000256" key="6">
    <source>
        <dbReference type="ARBA" id="ARBA00023034"/>
    </source>
</evidence>
<keyword evidence="3" id="KW-0597">Phosphoprotein</keyword>
<keyword evidence="9" id="KW-0862">Zinc</keyword>
<accession>A0A4W5JX58</accession>
<feature type="domain" description="PDZ GRASP-type" evidence="10">
    <location>
        <begin position="111"/>
        <end position="199"/>
    </location>
</feature>
<comment type="subcellular location">
    <subcellularLocation>
        <location evidence="1">Golgi apparatus membrane</location>
    </subcellularLocation>
</comment>
<sequence>MGGAQSIEIPGGGSEGYHVLRVQENSPGHRAGLEPFFDFIISISDTRLNKDNDTLKDLLKVNVEKPIKMLVYSSKTLELRETTVTPSNMWGGQGLLGVSIRFCSFEGANENVWHVLEVEPNSPAALAGLRPLTDYIIGADTVMNESEDLFSLIETHEGKGLKLYVYNTDTDNCREVVITPNSEWGGEGRYAIDILLLIHLADVPIGWQVAQLLSLPFFSLGCGIGYGYLHRIPTQPFEEGKKTSFPGQIPSEPVSPLKDGFTEVQLSAVSPQPAVPSAPTGLKQKLSDLSISSAPLTVPNTLQTGVPTMPLLPSQVGPLLSTVPPILPATTLPGLMSLPGDLPPLPNLTNLNFTLPDFGTVSLPGIGGMPPAGFPPLAPLPPLNLSMLNSQLPLVPGVTLPPSEFTLPPVSANVKVSYEQRPALIPNAKSSSAPVVIDKLTETLLPTPVASFEAAVTSESS</sequence>
<keyword evidence="8" id="KW-0449">Lipoprotein</keyword>
<dbReference type="GO" id="GO:0000139">
    <property type="term" value="C:Golgi membrane"/>
    <property type="evidence" value="ECO:0007669"/>
    <property type="project" value="UniProtKB-SubCell"/>
</dbReference>
<dbReference type="InterPro" id="IPR024958">
    <property type="entry name" value="GRASP_PDZ"/>
</dbReference>
<dbReference type="STRING" id="62062.ENSHHUP00000009588"/>
<evidence type="ECO:0000256" key="8">
    <source>
        <dbReference type="ARBA" id="ARBA00023288"/>
    </source>
</evidence>
<name>A0A4W5JX58_9TELE</name>
<dbReference type="SUPFAM" id="SSF50156">
    <property type="entry name" value="PDZ domain-like"/>
    <property type="match status" value="2"/>
</dbReference>
<dbReference type="GO" id="GO:0007030">
    <property type="term" value="P:Golgi organization"/>
    <property type="evidence" value="ECO:0007669"/>
    <property type="project" value="TreeGrafter"/>
</dbReference>
<evidence type="ECO:0000256" key="9">
    <source>
        <dbReference type="PIRSR" id="PIRSR607583-1"/>
    </source>
</evidence>
<reference evidence="11" key="3">
    <citation type="submission" date="2025-09" db="UniProtKB">
        <authorList>
            <consortium name="Ensembl"/>
        </authorList>
    </citation>
    <scope>IDENTIFICATION</scope>
</reference>
<dbReference type="InterPro" id="IPR036034">
    <property type="entry name" value="PDZ_sf"/>
</dbReference>
<feature type="domain" description="PDZ GRASP-type" evidence="10">
    <location>
        <begin position="15"/>
        <end position="105"/>
    </location>
</feature>
<keyword evidence="9" id="KW-0479">Metal-binding</keyword>
<dbReference type="InterPro" id="IPR007583">
    <property type="entry name" value="GRASP55_65"/>
</dbReference>
<dbReference type="Proteomes" id="UP000314982">
    <property type="component" value="Unassembled WGS sequence"/>
</dbReference>
<dbReference type="FunFam" id="2.30.42.10:FF:000056">
    <property type="entry name" value="Golgi reassembly-stacking protein 2 isoform 1"/>
    <property type="match status" value="1"/>
</dbReference>
<proteinExistence type="inferred from homology"/>
<evidence type="ECO:0000259" key="10">
    <source>
        <dbReference type="PROSITE" id="PS51865"/>
    </source>
</evidence>
<dbReference type="FunFam" id="2.30.42.10:FF:000026">
    <property type="entry name" value="Golgi reassembly stacking protein 2"/>
    <property type="match status" value="1"/>
</dbReference>
<dbReference type="AlphaFoldDB" id="A0A4W5JX58"/>
<dbReference type="PROSITE" id="PS51865">
    <property type="entry name" value="PDZ_GRASP"/>
    <property type="match status" value="2"/>
</dbReference>
<dbReference type="PANTHER" id="PTHR12893:SF1">
    <property type="entry name" value="GOLGI REASSEMBLY-STACKING PROTEIN 2"/>
    <property type="match status" value="1"/>
</dbReference>
<keyword evidence="6" id="KW-0333">Golgi apparatus</keyword>
<organism evidence="11 12">
    <name type="scientific">Hucho hucho</name>
    <name type="common">huchen</name>
    <dbReference type="NCBI Taxonomy" id="62062"/>
    <lineage>
        <taxon>Eukaryota</taxon>
        <taxon>Metazoa</taxon>
        <taxon>Chordata</taxon>
        <taxon>Craniata</taxon>
        <taxon>Vertebrata</taxon>
        <taxon>Euteleostomi</taxon>
        <taxon>Actinopterygii</taxon>
        <taxon>Neopterygii</taxon>
        <taxon>Teleostei</taxon>
        <taxon>Protacanthopterygii</taxon>
        <taxon>Salmoniformes</taxon>
        <taxon>Salmonidae</taxon>
        <taxon>Salmoninae</taxon>
        <taxon>Hucho</taxon>
    </lineage>
</organism>
<protein>
    <submittedName>
        <fullName evidence="11">Golgi reassembly stacking protein 2</fullName>
    </submittedName>
</protein>
<feature type="binding site" evidence="9">
    <location>
        <position position="103"/>
    </location>
    <ligand>
        <name>Zn(2+)</name>
        <dbReference type="ChEBI" id="CHEBI:29105"/>
    </ligand>
</feature>
<dbReference type="PANTHER" id="PTHR12893">
    <property type="entry name" value="GOLGI REASSEMBLY STACKING PROTEIN GRASP"/>
    <property type="match status" value="1"/>
</dbReference>
<reference evidence="12" key="1">
    <citation type="submission" date="2018-06" db="EMBL/GenBank/DDBJ databases">
        <title>Genome assembly of Danube salmon.</title>
        <authorList>
            <person name="Macqueen D.J."/>
            <person name="Gundappa M.K."/>
        </authorList>
    </citation>
    <scope>NUCLEOTIDE SEQUENCE [LARGE SCALE GENOMIC DNA]</scope>
</reference>
<evidence type="ECO:0000313" key="12">
    <source>
        <dbReference type="Proteomes" id="UP000314982"/>
    </source>
</evidence>
<evidence type="ECO:0000313" key="11">
    <source>
        <dbReference type="Ensembl" id="ENSHHUP00000009588.1"/>
    </source>
</evidence>
<keyword evidence="7" id="KW-0472">Membrane</keyword>
<comment type="similarity">
    <text evidence="2">Belongs to the GORASP family.</text>
</comment>
<reference evidence="11" key="2">
    <citation type="submission" date="2025-08" db="UniProtKB">
        <authorList>
            <consortium name="Ensembl"/>
        </authorList>
    </citation>
    <scope>IDENTIFICATION</scope>
</reference>
<evidence type="ECO:0000256" key="5">
    <source>
        <dbReference type="ARBA" id="ARBA00022737"/>
    </source>
</evidence>
<evidence type="ECO:0000256" key="2">
    <source>
        <dbReference type="ARBA" id="ARBA00007144"/>
    </source>
</evidence>
<dbReference type="GO" id="GO:0046872">
    <property type="term" value="F:metal ion binding"/>
    <property type="evidence" value="ECO:0007669"/>
    <property type="project" value="UniProtKB-KW"/>
</dbReference>
<dbReference type="Pfam" id="PF04495">
    <property type="entry name" value="GRASP55_65"/>
    <property type="match status" value="1"/>
</dbReference>
<evidence type="ECO:0000256" key="4">
    <source>
        <dbReference type="ARBA" id="ARBA00022707"/>
    </source>
</evidence>
<feature type="binding site" evidence="9">
    <location>
        <position position="18"/>
    </location>
    <ligand>
        <name>Zn(2+)</name>
        <dbReference type="ChEBI" id="CHEBI:29105"/>
    </ligand>
</feature>
<keyword evidence="4" id="KW-0519">Myristate</keyword>
<evidence type="ECO:0000256" key="1">
    <source>
        <dbReference type="ARBA" id="ARBA00004394"/>
    </source>
</evidence>
<dbReference type="Gene3D" id="2.30.42.10">
    <property type="match status" value="2"/>
</dbReference>
<evidence type="ECO:0000256" key="7">
    <source>
        <dbReference type="ARBA" id="ARBA00023136"/>
    </source>
</evidence>
<dbReference type="GeneTree" id="ENSGT00390000008686"/>
<keyword evidence="12" id="KW-1185">Reference proteome</keyword>
<dbReference type="Ensembl" id="ENSHHUT00000009890.1">
    <property type="protein sequence ID" value="ENSHHUP00000009588.1"/>
    <property type="gene ID" value="ENSHHUG00000005718.1"/>
</dbReference>
<keyword evidence="5" id="KW-0677">Repeat</keyword>
<evidence type="ECO:0000256" key="3">
    <source>
        <dbReference type="ARBA" id="ARBA00022553"/>
    </source>
</evidence>